<gene>
    <name evidence="2" type="ORF">AK812_SmicGene283</name>
</gene>
<reference evidence="2 3" key="1">
    <citation type="submission" date="2016-02" db="EMBL/GenBank/DDBJ databases">
        <title>Genome analysis of coral dinoflagellate symbionts highlights evolutionary adaptations to a symbiotic lifestyle.</title>
        <authorList>
            <person name="Aranda M."/>
            <person name="Li Y."/>
            <person name="Liew Y.J."/>
            <person name="Baumgarten S."/>
            <person name="Simakov O."/>
            <person name="Wilson M."/>
            <person name="Piel J."/>
            <person name="Ashoor H."/>
            <person name="Bougouffa S."/>
            <person name="Bajic V.B."/>
            <person name="Ryu T."/>
            <person name="Ravasi T."/>
            <person name="Bayer T."/>
            <person name="Micklem G."/>
            <person name="Kim H."/>
            <person name="Bhak J."/>
            <person name="Lajeunesse T.C."/>
            <person name="Voolstra C.R."/>
        </authorList>
    </citation>
    <scope>NUCLEOTIDE SEQUENCE [LARGE SCALE GENOMIC DNA]</scope>
    <source>
        <strain evidence="2 3">CCMP2467</strain>
    </source>
</reference>
<evidence type="ECO:0000313" key="2">
    <source>
        <dbReference type="EMBL" id="OLQ15432.1"/>
    </source>
</evidence>
<accession>A0A1Q9F730</accession>
<dbReference type="EMBL" id="LSRX01000003">
    <property type="protein sequence ID" value="OLQ15432.1"/>
    <property type="molecule type" value="Genomic_DNA"/>
</dbReference>
<sequence length="164" mass="17862">MSSRRPPKRSSVQPNCRDPGLVGGPTGTAPGFELVADMAPTPGTLRPGVGFCLQAKSSGTPPGRWFLNMTMHKLVEMPRAYSGQKVTKEWILANGIANLQVPFDMGSFRLFAGACQSSFKQFFYGIALKDVVFNPLIVQLFIDDGFCNAMGPLEFKPTAERKSD</sequence>
<dbReference type="AlphaFoldDB" id="A0A1Q9F730"/>
<evidence type="ECO:0000256" key="1">
    <source>
        <dbReference type="SAM" id="MobiDB-lite"/>
    </source>
</evidence>
<comment type="caution">
    <text evidence="2">The sequence shown here is derived from an EMBL/GenBank/DDBJ whole genome shotgun (WGS) entry which is preliminary data.</text>
</comment>
<keyword evidence="3" id="KW-1185">Reference proteome</keyword>
<organism evidence="2 3">
    <name type="scientific">Symbiodinium microadriaticum</name>
    <name type="common">Dinoflagellate</name>
    <name type="synonym">Zooxanthella microadriatica</name>
    <dbReference type="NCBI Taxonomy" id="2951"/>
    <lineage>
        <taxon>Eukaryota</taxon>
        <taxon>Sar</taxon>
        <taxon>Alveolata</taxon>
        <taxon>Dinophyceae</taxon>
        <taxon>Suessiales</taxon>
        <taxon>Symbiodiniaceae</taxon>
        <taxon>Symbiodinium</taxon>
    </lineage>
</organism>
<proteinExistence type="predicted"/>
<evidence type="ECO:0000313" key="3">
    <source>
        <dbReference type="Proteomes" id="UP000186817"/>
    </source>
</evidence>
<name>A0A1Q9F730_SYMMI</name>
<dbReference type="Proteomes" id="UP000186817">
    <property type="component" value="Unassembled WGS sequence"/>
</dbReference>
<feature type="region of interest" description="Disordered" evidence="1">
    <location>
        <begin position="1"/>
        <end position="23"/>
    </location>
</feature>
<protein>
    <submittedName>
        <fullName evidence="2">Uncharacterized protein</fullName>
    </submittedName>
</protein>